<evidence type="ECO:0000256" key="7">
    <source>
        <dbReference type="SAM" id="Phobius"/>
    </source>
</evidence>
<comment type="subcellular location">
    <subcellularLocation>
        <location evidence="1">Membrane</location>
        <topology evidence="1">Multi-pass membrane protein</topology>
    </subcellularLocation>
</comment>
<keyword evidence="4 7" id="KW-0472">Membrane</keyword>
<evidence type="ECO:0000256" key="1">
    <source>
        <dbReference type="ARBA" id="ARBA00004141"/>
    </source>
</evidence>
<evidence type="ECO:0000256" key="5">
    <source>
        <dbReference type="ARBA" id="ARBA00038359"/>
    </source>
</evidence>
<name>A0A5N6IT68_9EURO</name>
<dbReference type="InterPro" id="IPR052337">
    <property type="entry name" value="SAT4-like"/>
</dbReference>
<reference evidence="9 10" key="1">
    <citation type="submission" date="2019-04" db="EMBL/GenBank/DDBJ databases">
        <title>Fungal friends and foes A comparative genomics study of 23 Aspergillus species from section Flavi.</title>
        <authorList>
            <consortium name="DOE Joint Genome Institute"/>
            <person name="Kjaerbolling I."/>
            <person name="Vesth T.C."/>
            <person name="Frisvad J.C."/>
            <person name="Nybo J.L."/>
            <person name="Theobald S."/>
            <person name="Kildgaard S."/>
            <person name="Petersen T.I."/>
            <person name="Kuo A."/>
            <person name="Sato A."/>
            <person name="Lyhne E.K."/>
            <person name="Kogle M.E."/>
            <person name="Wiebenga A."/>
            <person name="Kun R.S."/>
            <person name="Lubbers R.J."/>
            <person name="Makela M.R."/>
            <person name="Barry K."/>
            <person name="Chovatia M."/>
            <person name="Clum A."/>
            <person name="Daum C."/>
            <person name="Haridas S."/>
            <person name="He G."/>
            <person name="LaButti K."/>
            <person name="Lipzen A."/>
            <person name="Mondo S."/>
            <person name="Pangilinan J."/>
            <person name="Riley R."/>
            <person name="Salamov A."/>
            <person name="Simmons B.A."/>
            <person name="Magnuson J.K."/>
            <person name="Henrissat B."/>
            <person name="Mortensen U.H."/>
            <person name="Larsen T.O."/>
            <person name="De vries R.P."/>
            <person name="Grigoriev I.V."/>
            <person name="Machida M."/>
            <person name="Baker S.E."/>
            <person name="Andersen M.R."/>
        </authorList>
    </citation>
    <scope>NUCLEOTIDE SEQUENCE [LARGE SCALE GENOMIC DNA]</scope>
    <source>
        <strain evidence="9 10">CBS 117635</strain>
    </source>
</reference>
<dbReference type="PANTHER" id="PTHR33048">
    <property type="entry name" value="PTH11-LIKE INTEGRAL MEMBRANE PROTEIN (AFU_ORTHOLOGUE AFUA_5G11245)"/>
    <property type="match status" value="1"/>
</dbReference>
<feature type="region of interest" description="Disordered" evidence="6">
    <location>
        <begin position="251"/>
        <end position="286"/>
    </location>
</feature>
<dbReference type="InterPro" id="IPR049326">
    <property type="entry name" value="Rhodopsin_dom_fungi"/>
</dbReference>
<feature type="transmembrane region" description="Helical" evidence="7">
    <location>
        <begin position="177"/>
        <end position="197"/>
    </location>
</feature>
<evidence type="ECO:0000313" key="9">
    <source>
        <dbReference type="EMBL" id="KAB8269089.1"/>
    </source>
</evidence>
<evidence type="ECO:0000256" key="2">
    <source>
        <dbReference type="ARBA" id="ARBA00022692"/>
    </source>
</evidence>
<dbReference type="PANTHER" id="PTHR33048:SF47">
    <property type="entry name" value="INTEGRAL MEMBRANE PROTEIN-RELATED"/>
    <property type="match status" value="1"/>
</dbReference>
<feature type="transmembrane region" description="Helical" evidence="7">
    <location>
        <begin position="209"/>
        <end position="231"/>
    </location>
</feature>
<feature type="domain" description="Rhodopsin" evidence="8">
    <location>
        <begin position="115"/>
        <end position="240"/>
    </location>
</feature>
<dbReference type="GO" id="GO:0016020">
    <property type="term" value="C:membrane"/>
    <property type="evidence" value="ECO:0007669"/>
    <property type="project" value="UniProtKB-SubCell"/>
</dbReference>
<organism evidence="9 10">
    <name type="scientific">Aspergillus minisclerotigenes</name>
    <dbReference type="NCBI Taxonomy" id="656917"/>
    <lineage>
        <taxon>Eukaryota</taxon>
        <taxon>Fungi</taxon>
        <taxon>Dikarya</taxon>
        <taxon>Ascomycota</taxon>
        <taxon>Pezizomycotina</taxon>
        <taxon>Eurotiomycetes</taxon>
        <taxon>Eurotiomycetidae</taxon>
        <taxon>Eurotiales</taxon>
        <taxon>Aspergillaceae</taxon>
        <taxon>Aspergillus</taxon>
        <taxon>Aspergillus subgen. Circumdati</taxon>
    </lineage>
</organism>
<keyword evidence="10" id="KW-1185">Reference proteome</keyword>
<evidence type="ECO:0000313" key="10">
    <source>
        <dbReference type="Proteomes" id="UP000326289"/>
    </source>
</evidence>
<keyword evidence="3 7" id="KW-1133">Transmembrane helix</keyword>
<comment type="similarity">
    <text evidence="5">Belongs to the SAT4 family.</text>
</comment>
<sequence>MGVSPGGAKLLIWTIVFAIVTTIVIGLRVWAIHIKGKSLQAHDYFAFIAYASICCREGLNWWGIANGLRAHTDQITKYELGVQFQLIVGTDVTWTLGTVCCNLSMLSLYNTLFPVFLTQCHPISYGWNPVPGGSCRPLASEEILSIVFNMVLDTVIALLPLPKLWRLKMPLQNRLTISLMFAMGLIVVAVMAWRLAITLDPSTNNDFVHGLYLVGLVSFLELWLSMIVVSLPTLTPIFRRYIEPFVSKVRGSSNGCSDGSAPKRRLREAQHTIGSEPVKKPRSREWPLTSTADDGYLELEEGTRADYLEGSNSVQSYFKTTVAREELMELVHVRGSCQPGNHQEGDPNCLS</sequence>
<dbReference type="Proteomes" id="UP000326289">
    <property type="component" value="Unassembled WGS sequence"/>
</dbReference>
<protein>
    <recommendedName>
        <fullName evidence="8">Rhodopsin domain-containing protein</fullName>
    </recommendedName>
</protein>
<gene>
    <name evidence="9" type="ORF">BDV30DRAFT_230090</name>
</gene>
<evidence type="ECO:0000259" key="8">
    <source>
        <dbReference type="Pfam" id="PF20684"/>
    </source>
</evidence>
<evidence type="ECO:0000256" key="4">
    <source>
        <dbReference type="ARBA" id="ARBA00023136"/>
    </source>
</evidence>
<dbReference type="AlphaFoldDB" id="A0A5N6IT68"/>
<dbReference type="Pfam" id="PF20684">
    <property type="entry name" value="Fung_rhodopsin"/>
    <property type="match status" value="1"/>
</dbReference>
<evidence type="ECO:0000256" key="6">
    <source>
        <dbReference type="SAM" id="MobiDB-lite"/>
    </source>
</evidence>
<accession>A0A5N6IT68</accession>
<proteinExistence type="inferred from homology"/>
<evidence type="ECO:0000256" key="3">
    <source>
        <dbReference type="ARBA" id="ARBA00022989"/>
    </source>
</evidence>
<feature type="transmembrane region" description="Helical" evidence="7">
    <location>
        <begin position="12"/>
        <end position="32"/>
    </location>
</feature>
<keyword evidence="2 7" id="KW-0812">Transmembrane</keyword>
<dbReference type="EMBL" id="ML732853">
    <property type="protein sequence ID" value="KAB8269089.1"/>
    <property type="molecule type" value="Genomic_DNA"/>
</dbReference>